<keyword evidence="5 6" id="KW-0472">Membrane</keyword>
<dbReference type="PANTHER" id="PTHR30485:SF2">
    <property type="entry name" value="BLL0597 PROTEIN"/>
    <property type="match status" value="1"/>
</dbReference>
<dbReference type="InterPro" id="IPR016174">
    <property type="entry name" value="Di-haem_cyt_TM"/>
</dbReference>
<dbReference type="GO" id="GO:0009055">
    <property type="term" value="F:electron transfer activity"/>
    <property type="evidence" value="ECO:0007669"/>
    <property type="project" value="InterPro"/>
</dbReference>
<comment type="subcellular location">
    <subcellularLocation>
        <location evidence="1">Cell membrane</location>
        <topology evidence="1">Multi-pass membrane protein</topology>
    </subcellularLocation>
</comment>
<dbReference type="GO" id="GO:0005886">
    <property type="term" value="C:plasma membrane"/>
    <property type="evidence" value="ECO:0007669"/>
    <property type="project" value="UniProtKB-SubCell"/>
</dbReference>
<evidence type="ECO:0000256" key="1">
    <source>
        <dbReference type="ARBA" id="ARBA00004651"/>
    </source>
</evidence>
<dbReference type="GO" id="GO:0020037">
    <property type="term" value="F:heme binding"/>
    <property type="evidence" value="ECO:0007669"/>
    <property type="project" value="TreeGrafter"/>
</dbReference>
<feature type="domain" description="Cytochrome b561 bacterial/Ni-hydrogenase" evidence="7">
    <location>
        <begin position="23"/>
        <end position="184"/>
    </location>
</feature>
<keyword evidence="3 6" id="KW-0812">Transmembrane</keyword>
<evidence type="ECO:0000313" key="9">
    <source>
        <dbReference type="Proteomes" id="UP000248925"/>
    </source>
</evidence>
<dbReference type="PANTHER" id="PTHR30485">
    <property type="entry name" value="NI/FE-HYDROGENASE 1 B-TYPE CYTOCHROME SUBUNIT"/>
    <property type="match status" value="1"/>
</dbReference>
<dbReference type="Gene3D" id="1.20.950.20">
    <property type="entry name" value="Transmembrane di-heme cytochromes, Chain C"/>
    <property type="match status" value="1"/>
</dbReference>
<dbReference type="Pfam" id="PF01292">
    <property type="entry name" value="Ni_hydr_CYTB"/>
    <property type="match status" value="1"/>
</dbReference>
<feature type="transmembrane region" description="Helical" evidence="6">
    <location>
        <begin position="151"/>
        <end position="171"/>
    </location>
</feature>
<dbReference type="OrthoDB" id="196472at2"/>
<organism evidence="8 9">
    <name type="scientific">Rhizobium tubonense</name>
    <dbReference type="NCBI Taxonomy" id="484088"/>
    <lineage>
        <taxon>Bacteria</taxon>
        <taxon>Pseudomonadati</taxon>
        <taxon>Pseudomonadota</taxon>
        <taxon>Alphaproteobacteria</taxon>
        <taxon>Hyphomicrobiales</taxon>
        <taxon>Rhizobiaceae</taxon>
        <taxon>Rhizobium/Agrobacterium group</taxon>
        <taxon>Rhizobium</taxon>
    </lineage>
</organism>
<sequence>MTTMSSRKEGQRPSETSQKTIKVWDPVVRLFHWTVVSACILNLFILEEGKYWHRVTGYVVAAAIIMRVMWGFVGGKHARFVDFFPTPRKLMDQVSGILKRTEQRYIGHNPLASVMMLCLIALLSATALTGWMTTLDAFWGEKWLEQLHGTLANSIMVLAFVHAGAAVIESLRHRENLVWSMVTGRKKA</sequence>
<evidence type="ECO:0000256" key="3">
    <source>
        <dbReference type="ARBA" id="ARBA00022692"/>
    </source>
</evidence>
<evidence type="ECO:0000256" key="5">
    <source>
        <dbReference type="ARBA" id="ARBA00023136"/>
    </source>
</evidence>
<feature type="transmembrane region" description="Helical" evidence="6">
    <location>
        <begin position="27"/>
        <end position="45"/>
    </location>
</feature>
<evidence type="ECO:0000313" key="8">
    <source>
        <dbReference type="EMBL" id="PZM10038.1"/>
    </source>
</evidence>
<proteinExistence type="predicted"/>
<keyword evidence="4 6" id="KW-1133">Transmembrane helix</keyword>
<gene>
    <name evidence="8" type="ORF">CPY51_24040</name>
</gene>
<dbReference type="RefSeq" id="WP_111162767.1">
    <property type="nucleotide sequence ID" value="NZ_PCDP01000054.1"/>
</dbReference>
<evidence type="ECO:0000256" key="2">
    <source>
        <dbReference type="ARBA" id="ARBA00022475"/>
    </source>
</evidence>
<name>A0A2W4CG48_9HYPH</name>
<reference evidence="8 9" key="1">
    <citation type="journal article" date="2018" name="Sci. Rep.">
        <title>Rhizobium tumorigenes sp. nov., a novel plant tumorigenic bacterium isolated from cane gall tumors on thornless blackberry.</title>
        <authorList>
            <person name="Kuzmanovi N."/>
            <person name="Smalla K."/>
            <person name="Gronow S."/>
            <person name="PuBawska J."/>
        </authorList>
    </citation>
    <scope>NUCLEOTIDE SEQUENCE [LARGE SCALE GENOMIC DNA]</scope>
    <source>
        <strain evidence="8 9">CCBAU 85046</strain>
    </source>
</reference>
<accession>A0A2W4CG48</accession>
<keyword evidence="2" id="KW-1003">Cell membrane</keyword>
<dbReference type="Proteomes" id="UP000248925">
    <property type="component" value="Unassembled WGS sequence"/>
</dbReference>
<dbReference type="InterPro" id="IPR011577">
    <property type="entry name" value="Cyt_b561_bac/Ni-Hgenase"/>
</dbReference>
<feature type="transmembrane region" description="Helical" evidence="6">
    <location>
        <begin position="51"/>
        <end position="70"/>
    </location>
</feature>
<comment type="caution">
    <text evidence="8">The sequence shown here is derived from an EMBL/GenBank/DDBJ whole genome shotgun (WGS) entry which is preliminary data.</text>
</comment>
<protein>
    <submittedName>
        <fullName evidence="8">Cytochrome B</fullName>
    </submittedName>
</protein>
<evidence type="ECO:0000259" key="7">
    <source>
        <dbReference type="Pfam" id="PF01292"/>
    </source>
</evidence>
<keyword evidence="9" id="KW-1185">Reference proteome</keyword>
<dbReference type="EMBL" id="PCDP01000054">
    <property type="protein sequence ID" value="PZM10038.1"/>
    <property type="molecule type" value="Genomic_DNA"/>
</dbReference>
<dbReference type="AlphaFoldDB" id="A0A2W4CG48"/>
<evidence type="ECO:0000256" key="6">
    <source>
        <dbReference type="SAM" id="Phobius"/>
    </source>
</evidence>
<evidence type="ECO:0000256" key="4">
    <source>
        <dbReference type="ARBA" id="ARBA00022989"/>
    </source>
</evidence>
<dbReference type="InterPro" id="IPR051542">
    <property type="entry name" value="Hydrogenase_cytochrome"/>
</dbReference>
<feature type="transmembrane region" description="Helical" evidence="6">
    <location>
        <begin position="110"/>
        <end position="131"/>
    </location>
</feature>
<dbReference type="GO" id="GO:0022904">
    <property type="term" value="P:respiratory electron transport chain"/>
    <property type="evidence" value="ECO:0007669"/>
    <property type="project" value="InterPro"/>
</dbReference>
<dbReference type="SUPFAM" id="SSF81342">
    <property type="entry name" value="Transmembrane di-heme cytochromes"/>
    <property type="match status" value="1"/>
</dbReference>